<feature type="region of interest" description="Disordered" evidence="1">
    <location>
        <begin position="24"/>
        <end position="74"/>
    </location>
</feature>
<dbReference type="Gramene" id="KQJ96797">
    <property type="protein sequence ID" value="KQJ96797"/>
    <property type="gene ID" value="BRADI_3g27203v3"/>
</dbReference>
<evidence type="ECO:0000313" key="3">
    <source>
        <dbReference type="EnsemblPlants" id="KQJ96797"/>
    </source>
</evidence>
<name>A0A0Q3LWT9_BRADI</name>
<sequence>MEELQLAVDVDEEMGCSCCPATWRRGSSRSGARGSSKLGGTARRRPGRRGGRWWSSSREREGKYGRPEASYVNS</sequence>
<accession>A0A0Q3LWT9</accession>
<reference evidence="2" key="2">
    <citation type="submission" date="2017-06" db="EMBL/GenBank/DDBJ databases">
        <title>WGS assembly of Brachypodium distachyon.</title>
        <authorList>
            <consortium name="The International Brachypodium Initiative"/>
            <person name="Lucas S."/>
            <person name="Harmon-Smith M."/>
            <person name="Lail K."/>
            <person name="Tice H."/>
            <person name="Grimwood J."/>
            <person name="Bruce D."/>
            <person name="Barry K."/>
            <person name="Shu S."/>
            <person name="Lindquist E."/>
            <person name="Wang M."/>
            <person name="Pitluck S."/>
            <person name="Vogel J.P."/>
            <person name="Garvin D.F."/>
            <person name="Mockler T.C."/>
            <person name="Schmutz J."/>
            <person name="Rokhsar D."/>
            <person name="Bevan M.W."/>
        </authorList>
    </citation>
    <scope>NUCLEOTIDE SEQUENCE</scope>
    <source>
        <strain evidence="2">Bd21</strain>
    </source>
</reference>
<dbReference type="InParanoid" id="A0A0Q3LWT9"/>
<keyword evidence="4" id="KW-1185">Reference proteome</keyword>
<evidence type="ECO:0000256" key="1">
    <source>
        <dbReference type="SAM" id="MobiDB-lite"/>
    </source>
</evidence>
<dbReference type="EnsemblPlants" id="KQJ96797">
    <property type="protein sequence ID" value="KQJ96797"/>
    <property type="gene ID" value="BRADI_3g27203v3"/>
</dbReference>
<reference evidence="3" key="3">
    <citation type="submission" date="2018-08" db="UniProtKB">
        <authorList>
            <consortium name="EnsemblPlants"/>
        </authorList>
    </citation>
    <scope>IDENTIFICATION</scope>
    <source>
        <strain evidence="3">cv. Bd21</strain>
    </source>
</reference>
<reference evidence="2 3" key="1">
    <citation type="journal article" date="2010" name="Nature">
        <title>Genome sequencing and analysis of the model grass Brachypodium distachyon.</title>
        <authorList>
            <consortium name="International Brachypodium Initiative"/>
        </authorList>
    </citation>
    <scope>NUCLEOTIDE SEQUENCE [LARGE SCALE GENOMIC DNA]</scope>
    <source>
        <strain evidence="2 3">Bd21</strain>
    </source>
</reference>
<proteinExistence type="predicted"/>
<dbReference type="AlphaFoldDB" id="A0A0Q3LWT9"/>
<dbReference type="EMBL" id="CM000882">
    <property type="protein sequence ID" value="KQJ96797.1"/>
    <property type="molecule type" value="Genomic_DNA"/>
</dbReference>
<feature type="compositionally biased region" description="Basic and acidic residues" evidence="1">
    <location>
        <begin position="57"/>
        <end position="66"/>
    </location>
</feature>
<dbReference type="Proteomes" id="UP000008810">
    <property type="component" value="Chromosome 3"/>
</dbReference>
<gene>
    <name evidence="2" type="ORF">BRADI_3g27203v3</name>
</gene>
<feature type="compositionally biased region" description="Low complexity" evidence="1">
    <location>
        <begin position="24"/>
        <end position="40"/>
    </location>
</feature>
<feature type="compositionally biased region" description="Basic residues" evidence="1">
    <location>
        <begin position="42"/>
        <end position="51"/>
    </location>
</feature>
<protein>
    <submittedName>
        <fullName evidence="2 3">Uncharacterized protein</fullName>
    </submittedName>
</protein>
<organism evidence="2">
    <name type="scientific">Brachypodium distachyon</name>
    <name type="common">Purple false brome</name>
    <name type="synonym">Trachynia distachya</name>
    <dbReference type="NCBI Taxonomy" id="15368"/>
    <lineage>
        <taxon>Eukaryota</taxon>
        <taxon>Viridiplantae</taxon>
        <taxon>Streptophyta</taxon>
        <taxon>Embryophyta</taxon>
        <taxon>Tracheophyta</taxon>
        <taxon>Spermatophyta</taxon>
        <taxon>Magnoliopsida</taxon>
        <taxon>Liliopsida</taxon>
        <taxon>Poales</taxon>
        <taxon>Poaceae</taxon>
        <taxon>BOP clade</taxon>
        <taxon>Pooideae</taxon>
        <taxon>Stipodae</taxon>
        <taxon>Brachypodieae</taxon>
        <taxon>Brachypodium</taxon>
    </lineage>
</organism>
<evidence type="ECO:0000313" key="4">
    <source>
        <dbReference type="Proteomes" id="UP000008810"/>
    </source>
</evidence>
<evidence type="ECO:0000313" key="2">
    <source>
        <dbReference type="EMBL" id="KQJ96797.1"/>
    </source>
</evidence>